<sequence length="134" mass="15663">MAIEKKPDHIVYNADNQKYDAYLKPYATNIGAPVIKSTDSIAWKNRSVTKLNHKVQTRFKEIKEQYEQLMQEFEDNRLLYDAKFTFEPIIGQHYHLYVSENGENFLSIIAPDECSFSSLGSFYLNADQTWEKVV</sequence>
<keyword evidence="1" id="KW-0175">Coiled coil</keyword>
<evidence type="ECO:0008006" key="4">
    <source>
        <dbReference type="Google" id="ProtNLM"/>
    </source>
</evidence>
<evidence type="ECO:0000313" key="2">
    <source>
        <dbReference type="EMBL" id="SDE30901.1"/>
    </source>
</evidence>
<protein>
    <recommendedName>
        <fullName evidence="4">DUF2452 domain-containing protein</fullName>
    </recommendedName>
</protein>
<proteinExistence type="predicted"/>
<organism evidence="2 3">
    <name type="scientific">Pricia antarctica</name>
    <dbReference type="NCBI Taxonomy" id="641691"/>
    <lineage>
        <taxon>Bacteria</taxon>
        <taxon>Pseudomonadati</taxon>
        <taxon>Bacteroidota</taxon>
        <taxon>Flavobacteriia</taxon>
        <taxon>Flavobacteriales</taxon>
        <taxon>Flavobacteriaceae</taxon>
        <taxon>Pricia</taxon>
    </lineage>
</organism>
<feature type="coiled-coil region" evidence="1">
    <location>
        <begin position="52"/>
        <end position="83"/>
    </location>
</feature>
<dbReference type="STRING" id="641691.SAMN05421636_104308"/>
<dbReference type="AlphaFoldDB" id="A0A1G7BUU8"/>
<evidence type="ECO:0000313" key="3">
    <source>
        <dbReference type="Proteomes" id="UP000199109"/>
    </source>
</evidence>
<keyword evidence="3" id="KW-1185">Reference proteome</keyword>
<evidence type="ECO:0000256" key="1">
    <source>
        <dbReference type="SAM" id="Coils"/>
    </source>
</evidence>
<dbReference type="OrthoDB" id="662061at2"/>
<dbReference type="Pfam" id="PF10504">
    <property type="entry name" value="DUF2452"/>
    <property type="match status" value="1"/>
</dbReference>
<dbReference type="RefSeq" id="WP_091867914.1">
    <property type="nucleotide sequence ID" value="NZ_FNAO01000004.1"/>
</dbReference>
<reference evidence="2 3" key="1">
    <citation type="submission" date="2016-10" db="EMBL/GenBank/DDBJ databases">
        <authorList>
            <person name="de Groot N.N."/>
        </authorList>
    </citation>
    <scope>NUCLEOTIDE SEQUENCE [LARGE SCALE GENOMIC DNA]</scope>
    <source>
        <strain evidence="2 3">DSM 23421</strain>
    </source>
</reference>
<gene>
    <name evidence="2" type="ORF">SAMN05421636_104308</name>
</gene>
<dbReference type="InterPro" id="IPR019534">
    <property type="entry name" value="DUF2452"/>
</dbReference>
<dbReference type="Proteomes" id="UP000199109">
    <property type="component" value="Unassembled WGS sequence"/>
</dbReference>
<name>A0A1G7BUU8_9FLAO</name>
<accession>A0A1G7BUU8</accession>
<dbReference type="EMBL" id="FNAO01000004">
    <property type="protein sequence ID" value="SDE30901.1"/>
    <property type="molecule type" value="Genomic_DNA"/>
</dbReference>